<organism evidence="1 2">
    <name type="scientific">Methanolobus zinderi</name>
    <dbReference type="NCBI Taxonomy" id="536044"/>
    <lineage>
        <taxon>Archaea</taxon>
        <taxon>Methanobacteriati</taxon>
        <taxon>Methanobacteriota</taxon>
        <taxon>Stenosarchaea group</taxon>
        <taxon>Methanomicrobia</taxon>
        <taxon>Methanosarcinales</taxon>
        <taxon>Methanosarcinaceae</taxon>
        <taxon>Methanolobus</taxon>
    </lineage>
</organism>
<protein>
    <submittedName>
        <fullName evidence="1">Uncharacterized protein</fullName>
    </submittedName>
</protein>
<dbReference type="GeneID" id="55822358"/>
<dbReference type="RefSeq" id="WP_176965909.1">
    <property type="nucleotide sequence ID" value="NZ_CP058215.1"/>
</dbReference>
<name>A0A7D5EGG6_9EURY</name>
<dbReference type="Proteomes" id="UP000509594">
    <property type="component" value="Chromosome"/>
</dbReference>
<sequence>MLWSYSKLDESTVKTIEELEKKLDVTLLAFSGQDIKNAELSADDLKQIEEVESKLGLSLVAVKA</sequence>
<reference evidence="1 2" key="1">
    <citation type="submission" date="2020-06" db="EMBL/GenBank/DDBJ databases">
        <title>Methanolobus halotolerans sp. nov., isolated from a saline lake Tus in Siberia.</title>
        <authorList>
            <person name="Shen Y."/>
            <person name="Chen S.-C."/>
            <person name="Lai M.-C."/>
            <person name="Huang H.-H."/>
            <person name="Chiu H.-H."/>
            <person name="Tang S.-L."/>
            <person name="Rogozin D.Y."/>
            <person name="Degermendzhy A.G."/>
        </authorList>
    </citation>
    <scope>NUCLEOTIDE SEQUENCE [LARGE SCALE GENOMIC DNA]</scope>
    <source>
        <strain evidence="1 2">DSM 21339</strain>
    </source>
</reference>
<keyword evidence="2" id="KW-1185">Reference proteome</keyword>
<evidence type="ECO:0000313" key="2">
    <source>
        <dbReference type="Proteomes" id="UP000509594"/>
    </source>
</evidence>
<gene>
    <name evidence="1" type="ORF">HWN40_11745</name>
</gene>
<dbReference type="KEGG" id="mzi:HWN40_11745"/>
<accession>A0A7D5EGG6</accession>
<dbReference type="EMBL" id="CP058215">
    <property type="protein sequence ID" value="QLC50854.1"/>
    <property type="molecule type" value="Genomic_DNA"/>
</dbReference>
<proteinExistence type="predicted"/>
<dbReference type="OrthoDB" id="124808at2157"/>
<evidence type="ECO:0000313" key="1">
    <source>
        <dbReference type="EMBL" id="QLC50854.1"/>
    </source>
</evidence>
<dbReference type="AlphaFoldDB" id="A0A7D5EGG6"/>